<protein>
    <submittedName>
        <fullName evidence="9">Radical SAM</fullName>
    </submittedName>
</protein>
<keyword evidence="2" id="KW-0004">4Fe-4S</keyword>
<reference evidence="9" key="1">
    <citation type="submission" date="2016-10" db="EMBL/GenBank/DDBJ databases">
        <authorList>
            <person name="de Groot N.N."/>
        </authorList>
    </citation>
    <scope>NUCLEOTIDE SEQUENCE</scope>
</reference>
<evidence type="ECO:0000256" key="3">
    <source>
        <dbReference type="ARBA" id="ARBA00022691"/>
    </source>
</evidence>
<keyword evidence="6" id="KW-0411">Iron-sulfur</keyword>
<accession>A0A1W1EI89</accession>
<dbReference type="SUPFAM" id="SSF102114">
    <property type="entry name" value="Radical SAM enzymes"/>
    <property type="match status" value="1"/>
</dbReference>
<evidence type="ECO:0000313" key="9">
    <source>
        <dbReference type="EMBL" id="SHO80583.1"/>
    </source>
</evidence>
<dbReference type="InterPro" id="IPR023885">
    <property type="entry name" value="4Fe4S-binding_SPASM_dom"/>
</dbReference>
<dbReference type="GO" id="GO:0003824">
    <property type="term" value="F:catalytic activity"/>
    <property type="evidence" value="ECO:0007669"/>
    <property type="project" value="InterPro"/>
</dbReference>
<feature type="domain" description="4Fe4S-binding SPASM" evidence="8">
    <location>
        <begin position="216"/>
        <end position="281"/>
    </location>
</feature>
<keyword evidence="3" id="KW-0949">S-adenosyl-L-methionine</keyword>
<gene>
    <name evidence="9" type="ORF">MNB_SV-15-102</name>
</gene>
<dbReference type="Pfam" id="PF04055">
    <property type="entry name" value="Radical_SAM"/>
    <property type="match status" value="1"/>
</dbReference>
<dbReference type="SFLD" id="SFLDG01067">
    <property type="entry name" value="SPASM/twitch_domain_containing"/>
    <property type="match status" value="1"/>
</dbReference>
<keyword evidence="5" id="KW-0408">Iron</keyword>
<dbReference type="AlphaFoldDB" id="A0A1W1EI89"/>
<dbReference type="PANTHER" id="PTHR43787">
    <property type="entry name" value="FEMO COFACTOR BIOSYNTHESIS PROTEIN NIFB-RELATED"/>
    <property type="match status" value="1"/>
</dbReference>
<dbReference type="Pfam" id="PF13186">
    <property type="entry name" value="SPASM"/>
    <property type="match status" value="1"/>
</dbReference>
<dbReference type="Gene3D" id="3.20.20.70">
    <property type="entry name" value="Aldolase class I"/>
    <property type="match status" value="1"/>
</dbReference>
<dbReference type="SFLD" id="SFLDS00029">
    <property type="entry name" value="Radical_SAM"/>
    <property type="match status" value="1"/>
</dbReference>
<evidence type="ECO:0000256" key="6">
    <source>
        <dbReference type="ARBA" id="ARBA00023014"/>
    </source>
</evidence>
<dbReference type="GO" id="GO:0046872">
    <property type="term" value="F:metal ion binding"/>
    <property type="evidence" value="ECO:0007669"/>
    <property type="project" value="UniProtKB-KW"/>
</dbReference>
<evidence type="ECO:0000256" key="2">
    <source>
        <dbReference type="ARBA" id="ARBA00022485"/>
    </source>
</evidence>
<evidence type="ECO:0000259" key="7">
    <source>
        <dbReference type="Pfam" id="PF04055"/>
    </source>
</evidence>
<dbReference type="InterPro" id="IPR013785">
    <property type="entry name" value="Aldolase_TIM"/>
</dbReference>
<dbReference type="PANTHER" id="PTHR43787:SF10">
    <property type="entry name" value="COFACTOR MODIFYING PROTEIN"/>
    <property type="match status" value="1"/>
</dbReference>
<evidence type="ECO:0000259" key="8">
    <source>
        <dbReference type="Pfam" id="PF13186"/>
    </source>
</evidence>
<dbReference type="CDD" id="cd21122">
    <property type="entry name" value="SPASM_rSAM"/>
    <property type="match status" value="1"/>
</dbReference>
<organism evidence="9">
    <name type="scientific">hydrothermal vent metagenome</name>
    <dbReference type="NCBI Taxonomy" id="652676"/>
    <lineage>
        <taxon>unclassified sequences</taxon>
        <taxon>metagenomes</taxon>
        <taxon>ecological metagenomes</taxon>
    </lineage>
</organism>
<dbReference type="CDD" id="cd01335">
    <property type="entry name" value="Radical_SAM"/>
    <property type="match status" value="1"/>
</dbReference>
<name>A0A1W1EI89_9ZZZZ</name>
<dbReference type="InterPro" id="IPR007197">
    <property type="entry name" value="rSAM"/>
</dbReference>
<dbReference type="GO" id="GO:0051539">
    <property type="term" value="F:4 iron, 4 sulfur cluster binding"/>
    <property type="evidence" value="ECO:0007669"/>
    <property type="project" value="UniProtKB-KW"/>
</dbReference>
<sequence>MKFYKVFIEITNICGLKCSFCPTKELNNQIMDLITFEKIVSQLPIFTKEVALHIMGDPLVLSNLEKYLNIIYKYNLKALITTSGYFISNHKLKSLMHPSIKQINISLNSFNKNDISISLDEYLEPIFKLIEYKRDNKIDKFINLRIWNLDEGMSEIEFNREVFAKISNRLNIELDIDKIYQQNPKNIRLVYKTLLHFDKYFEWPSLNNQIYGDGSCQGLQSHFGILSNGVVVPCCLDGDGVMELGNINNSTIKDILESKKAQSIIDGFKNSKAVEELCRKCSYKDRFKK</sequence>
<evidence type="ECO:0000256" key="5">
    <source>
        <dbReference type="ARBA" id="ARBA00023004"/>
    </source>
</evidence>
<dbReference type="EMBL" id="FRYL01000012">
    <property type="protein sequence ID" value="SHO80583.1"/>
    <property type="molecule type" value="Genomic_DNA"/>
</dbReference>
<proteinExistence type="predicted"/>
<keyword evidence="4" id="KW-0479">Metal-binding</keyword>
<dbReference type="InterPro" id="IPR058240">
    <property type="entry name" value="rSAM_sf"/>
</dbReference>
<evidence type="ECO:0000256" key="4">
    <source>
        <dbReference type="ARBA" id="ARBA00022723"/>
    </source>
</evidence>
<comment type="cofactor">
    <cofactor evidence="1">
        <name>[4Fe-4S] cluster</name>
        <dbReference type="ChEBI" id="CHEBI:49883"/>
    </cofactor>
</comment>
<evidence type="ECO:0000256" key="1">
    <source>
        <dbReference type="ARBA" id="ARBA00001966"/>
    </source>
</evidence>
<feature type="domain" description="Radical SAM core" evidence="7">
    <location>
        <begin position="8"/>
        <end position="139"/>
    </location>
</feature>